<evidence type="ECO:0000259" key="1">
    <source>
        <dbReference type="Pfam" id="PF00646"/>
    </source>
</evidence>
<keyword evidence="4" id="KW-1185">Reference proteome</keyword>
<name>A0A8S9M9F9_BRACR</name>
<evidence type="ECO:0000313" key="2">
    <source>
        <dbReference type="EMBL" id="KAF2615147.1"/>
    </source>
</evidence>
<proteinExistence type="predicted"/>
<reference evidence="3 4" key="3">
    <citation type="journal article" date="2020" name="BMC Genomics">
        <title>Intraspecific diversification of the crop wild relative Brassica cretica Lam. using demographic model selection.</title>
        <authorList>
            <person name="Kioukis A."/>
            <person name="Michalopoulou V.A."/>
            <person name="Briers L."/>
            <person name="Pirintsos S."/>
            <person name="Studholme D.J."/>
            <person name="Pavlidis P."/>
            <person name="Sarris P.F."/>
        </authorList>
    </citation>
    <scope>NUCLEOTIDE SEQUENCE [LARGE SCALE GENOMIC DNA]</scope>
    <source>
        <strain evidence="4">cv. PFS-1207/04</strain>
        <strain evidence="3">PFS-1207/04</strain>
    </source>
</reference>
<sequence length="71" mass="8226">MVSTPSEKKILSKVPIISIGAVSSTCKRWNVLCKSETRRHQFLRFFVKNYKLCSMRFDLQGILDGEEFVDL</sequence>
<dbReference type="SUPFAM" id="SSF81383">
    <property type="entry name" value="F-box domain"/>
    <property type="match status" value="1"/>
</dbReference>
<accession>A0A8S9M9F9</accession>
<protein>
    <recommendedName>
        <fullName evidence="1">F-box domain-containing protein</fullName>
    </recommendedName>
</protein>
<dbReference type="AlphaFoldDB" id="A0A8S9M9F9"/>
<organism evidence="2">
    <name type="scientific">Brassica cretica</name>
    <name type="common">Mustard</name>
    <dbReference type="NCBI Taxonomy" id="69181"/>
    <lineage>
        <taxon>Eukaryota</taxon>
        <taxon>Viridiplantae</taxon>
        <taxon>Streptophyta</taxon>
        <taxon>Embryophyta</taxon>
        <taxon>Tracheophyta</taxon>
        <taxon>Spermatophyta</taxon>
        <taxon>Magnoliopsida</taxon>
        <taxon>eudicotyledons</taxon>
        <taxon>Gunneridae</taxon>
        <taxon>Pentapetalae</taxon>
        <taxon>rosids</taxon>
        <taxon>malvids</taxon>
        <taxon>Brassicales</taxon>
        <taxon>Brassicaceae</taxon>
        <taxon>Brassiceae</taxon>
        <taxon>Brassica</taxon>
    </lineage>
</organism>
<dbReference type="InterPro" id="IPR036047">
    <property type="entry name" value="F-box-like_dom_sf"/>
</dbReference>
<dbReference type="Pfam" id="PF00646">
    <property type="entry name" value="F-box"/>
    <property type="match status" value="1"/>
</dbReference>
<dbReference type="OrthoDB" id="10507635at2759"/>
<reference evidence="2" key="1">
    <citation type="submission" date="2019-12" db="EMBL/GenBank/DDBJ databases">
        <title>Genome sequencing and annotation of Brassica cretica.</title>
        <authorList>
            <person name="Studholme D.J."/>
            <person name="Sarris P.F."/>
        </authorList>
    </citation>
    <scope>NUCLEOTIDE SEQUENCE</scope>
    <source>
        <strain evidence="2">PFS-102/07</strain>
        <tissue evidence="2">Leaf</tissue>
    </source>
</reference>
<dbReference type="EMBL" id="QGKV02000832">
    <property type="protein sequence ID" value="KAF3542606.1"/>
    <property type="molecule type" value="Genomic_DNA"/>
</dbReference>
<dbReference type="Proteomes" id="UP000266723">
    <property type="component" value="Unassembled WGS sequence"/>
</dbReference>
<feature type="domain" description="F-box" evidence="1">
    <location>
        <begin position="9"/>
        <end position="38"/>
    </location>
</feature>
<gene>
    <name evidence="3" type="ORF">DY000_02004608</name>
    <name evidence="2" type="ORF">F2Q70_00010188</name>
</gene>
<dbReference type="EMBL" id="QGKY02000089">
    <property type="protein sequence ID" value="KAF2615147.1"/>
    <property type="molecule type" value="Genomic_DNA"/>
</dbReference>
<comment type="caution">
    <text evidence="2">The sequence shown here is derived from an EMBL/GenBank/DDBJ whole genome shotgun (WGS) entry which is preliminary data.</text>
</comment>
<evidence type="ECO:0000313" key="4">
    <source>
        <dbReference type="Proteomes" id="UP000266723"/>
    </source>
</evidence>
<evidence type="ECO:0000313" key="3">
    <source>
        <dbReference type="EMBL" id="KAF3542606.1"/>
    </source>
</evidence>
<reference evidence="3" key="2">
    <citation type="submission" date="2019-12" db="EMBL/GenBank/DDBJ databases">
        <authorList>
            <person name="Studholme D.J."/>
            <person name="Sarris P."/>
        </authorList>
    </citation>
    <scope>NUCLEOTIDE SEQUENCE</scope>
    <source>
        <strain evidence="3">PFS-1207/04</strain>
        <tissue evidence="3">Leaf</tissue>
    </source>
</reference>
<dbReference type="InterPro" id="IPR001810">
    <property type="entry name" value="F-box_dom"/>
</dbReference>
<dbReference type="CDD" id="cd09917">
    <property type="entry name" value="F-box_SF"/>
    <property type="match status" value="1"/>
</dbReference>